<feature type="transmembrane region" description="Helical" evidence="1">
    <location>
        <begin position="162"/>
        <end position="180"/>
    </location>
</feature>
<sequence>MMTWDFLKQNYFLVVYGLSFLMSLKSYRHYFDRPLRFFPMILAYTFFNELLGTLVTYSQDFQLVFSTQDHFRTSIIYNVYHLIFFAYFYWVIIQTFKPHLKNKWLYTSLGILFLANIINPFYQDYFIYSQVYAYITGAAVLLVLCAVYMADLLGRKNYSPKHNLLFWTVLGLFIFHLLYIPIKICKEFFTSIYVLQLRNFHVFLVLAMHLLFCVGFARSRRNAYK</sequence>
<organism evidence="2 3">
    <name type="scientific">Croceitalea dokdonensis DOKDO 023</name>
    <dbReference type="NCBI Taxonomy" id="1300341"/>
    <lineage>
        <taxon>Bacteria</taxon>
        <taxon>Pseudomonadati</taxon>
        <taxon>Bacteroidota</taxon>
        <taxon>Flavobacteriia</taxon>
        <taxon>Flavobacteriales</taxon>
        <taxon>Flavobacteriaceae</taxon>
        <taxon>Croceitalea</taxon>
    </lineage>
</organism>
<feature type="transmembrane region" description="Helical" evidence="1">
    <location>
        <begin position="200"/>
        <end position="217"/>
    </location>
</feature>
<evidence type="ECO:0000313" key="3">
    <source>
        <dbReference type="Proteomes" id="UP000050280"/>
    </source>
</evidence>
<keyword evidence="1" id="KW-0472">Membrane</keyword>
<feature type="transmembrane region" description="Helical" evidence="1">
    <location>
        <begin position="6"/>
        <end position="24"/>
    </location>
</feature>
<comment type="caution">
    <text evidence="2">The sequence shown here is derived from an EMBL/GenBank/DDBJ whole genome shotgun (WGS) entry which is preliminary data.</text>
</comment>
<dbReference type="EMBL" id="LDJX01000007">
    <property type="protein sequence ID" value="KPM30645.1"/>
    <property type="molecule type" value="Genomic_DNA"/>
</dbReference>
<accession>A0A0P7ARU6</accession>
<protein>
    <submittedName>
        <fullName evidence="2">Uncharacterized protein</fullName>
    </submittedName>
</protein>
<feature type="transmembrane region" description="Helical" evidence="1">
    <location>
        <begin position="36"/>
        <end position="55"/>
    </location>
</feature>
<dbReference type="Proteomes" id="UP000050280">
    <property type="component" value="Unassembled WGS sequence"/>
</dbReference>
<feature type="transmembrane region" description="Helical" evidence="1">
    <location>
        <begin position="104"/>
        <end position="122"/>
    </location>
</feature>
<proteinExistence type="predicted"/>
<evidence type="ECO:0000313" key="2">
    <source>
        <dbReference type="EMBL" id="KPM30645.1"/>
    </source>
</evidence>
<reference evidence="2 3" key="1">
    <citation type="submission" date="2015-09" db="EMBL/GenBank/DDBJ databases">
        <title>Genome sequence of the marine flavobacterium Croceitalea dokdonensis DOKDO 023 that contains proton- and sodium-pumping rhodopsins.</title>
        <authorList>
            <person name="Kwon S.-K."/>
            <person name="Lee H.K."/>
            <person name="Kwak M.-J."/>
            <person name="Kim J.F."/>
        </authorList>
    </citation>
    <scope>NUCLEOTIDE SEQUENCE [LARGE SCALE GENOMIC DNA]</scope>
    <source>
        <strain evidence="2 3">DOKDO 023</strain>
    </source>
</reference>
<name>A0A0P7ARU6_9FLAO</name>
<gene>
    <name evidence="2" type="ORF">I595_3141</name>
</gene>
<dbReference type="AlphaFoldDB" id="A0A0P7ARU6"/>
<keyword evidence="1" id="KW-1133">Transmembrane helix</keyword>
<feature type="transmembrane region" description="Helical" evidence="1">
    <location>
        <begin position="75"/>
        <end position="92"/>
    </location>
</feature>
<keyword evidence="3" id="KW-1185">Reference proteome</keyword>
<keyword evidence="1" id="KW-0812">Transmembrane</keyword>
<evidence type="ECO:0000256" key="1">
    <source>
        <dbReference type="SAM" id="Phobius"/>
    </source>
</evidence>
<feature type="transmembrane region" description="Helical" evidence="1">
    <location>
        <begin position="128"/>
        <end position="150"/>
    </location>
</feature>